<keyword evidence="5 7" id="KW-0408">Iron</keyword>
<reference evidence="10 11" key="1">
    <citation type="journal article" date="2014" name="Nat. Commun.">
        <title>Multiple recent horizontal transfers of a large genomic region in cheese making fungi.</title>
        <authorList>
            <person name="Cheeseman K."/>
            <person name="Ropars J."/>
            <person name="Renault P."/>
            <person name="Dupont J."/>
            <person name="Gouzy J."/>
            <person name="Branca A."/>
            <person name="Abraham A.L."/>
            <person name="Ceppi M."/>
            <person name="Conseiller E."/>
            <person name="Debuchy R."/>
            <person name="Malagnac F."/>
            <person name="Goarin A."/>
            <person name="Silar P."/>
            <person name="Lacoste S."/>
            <person name="Sallet E."/>
            <person name="Bensimon A."/>
            <person name="Giraud T."/>
            <person name="Brygoo Y."/>
        </authorList>
    </citation>
    <scope>NUCLEOTIDE SEQUENCE [LARGE SCALE GENOMIC DNA]</scope>
    <source>
        <strain evidence="11">FM 013</strain>
    </source>
</reference>
<dbReference type="Pfam" id="PF00067">
    <property type="entry name" value="p450"/>
    <property type="match status" value="1"/>
</dbReference>
<evidence type="ECO:0000256" key="8">
    <source>
        <dbReference type="RuleBase" id="RU000461"/>
    </source>
</evidence>
<comment type="cofactor">
    <cofactor evidence="1 7">
        <name>heme</name>
        <dbReference type="ChEBI" id="CHEBI:30413"/>
    </cofactor>
</comment>
<sequence length="532" mass="60594">MCRLSMTSALSEDERIILTMTIQPSPEAKGQGRLLGVILLAFIGIQTALLARGLYQIRRLRALERLYGCEKLSDESDNFRYDFFGFLKAIKLATHFRQRTSLLYTNSLFRRYGETYASNVLCHRLIFTCSAENIKHMLSTAFADFDSSPLRKPLFEPITPHGIFTLDGTDWKISREQLRNRLSDLRKAVDLGVCEQHFQAFLQHVPPNGQVFDVQRCTSALSLDMQTRFSLGESVDALSFTQSQEKKQFVDDLDVVKERIVRDGFRGPLRHLAPKRAFHQSCSRARNYVMACARREVEGRSSRVEKTKDARIGTDFNNNFEELSQFADQAMSILLANDSMSTILSGLFYCLSQDERIVQKLRASIIEAIGLTPPTWDQLGMLHYVRWVLHEDCKVMRVFPAVVFNARVANKHSIMPNGGGADGQSPALVRKGDIVVFSTWARHRLGEDFGENPENFHPERWERLKGDIPGFIPFNKGPRICPGQQYAMIVLTYIVARIFQTFSTVSNYNTKDWTEKISMTFENENGVLVGLS</sequence>
<dbReference type="Gene3D" id="1.10.630.10">
    <property type="entry name" value="Cytochrome P450"/>
    <property type="match status" value="1"/>
</dbReference>
<keyword evidence="6 8" id="KW-0503">Monooxygenase</keyword>
<proteinExistence type="inferred from homology"/>
<dbReference type="InterPro" id="IPR047146">
    <property type="entry name" value="Cyt_P450_E_CYP52_fungi"/>
</dbReference>
<dbReference type="GO" id="GO:0020037">
    <property type="term" value="F:heme binding"/>
    <property type="evidence" value="ECO:0007669"/>
    <property type="project" value="InterPro"/>
</dbReference>
<evidence type="ECO:0000256" key="7">
    <source>
        <dbReference type="PIRSR" id="PIRSR602401-1"/>
    </source>
</evidence>
<dbReference type="Proteomes" id="UP000053732">
    <property type="component" value="Unassembled WGS sequence"/>
</dbReference>
<dbReference type="EMBL" id="HG793208">
    <property type="protein sequence ID" value="CRL31116.1"/>
    <property type="molecule type" value="Genomic_DNA"/>
</dbReference>
<keyword evidence="9" id="KW-0812">Transmembrane</keyword>
<evidence type="ECO:0000256" key="3">
    <source>
        <dbReference type="ARBA" id="ARBA00022723"/>
    </source>
</evidence>
<evidence type="ECO:0000256" key="6">
    <source>
        <dbReference type="ARBA" id="ARBA00023033"/>
    </source>
</evidence>
<evidence type="ECO:0000313" key="10">
    <source>
        <dbReference type="EMBL" id="CRL31116.1"/>
    </source>
</evidence>
<dbReference type="InterPro" id="IPR002401">
    <property type="entry name" value="Cyt_P450_E_grp-I"/>
</dbReference>
<keyword evidence="9" id="KW-1133">Transmembrane helix</keyword>
<protein>
    <submittedName>
        <fullName evidence="10">Cytochrome P450</fullName>
    </submittedName>
</protein>
<accession>A0A0G4PY53</accession>
<dbReference type="PROSITE" id="PS00086">
    <property type="entry name" value="CYTOCHROME_P450"/>
    <property type="match status" value="1"/>
</dbReference>
<evidence type="ECO:0000256" key="2">
    <source>
        <dbReference type="ARBA" id="ARBA00010617"/>
    </source>
</evidence>
<keyword evidence="11" id="KW-1185">Reference proteome</keyword>
<keyword evidence="7 8" id="KW-0349">Heme</keyword>
<evidence type="ECO:0000256" key="1">
    <source>
        <dbReference type="ARBA" id="ARBA00001971"/>
    </source>
</evidence>
<dbReference type="PRINTS" id="PR00463">
    <property type="entry name" value="EP450I"/>
</dbReference>
<dbReference type="PANTHER" id="PTHR24287:SF17">
    <property type="entry name" value="P450, PUTATIVE (EUROFUNG)-RELATED"/>
    <property type="match status" value="1"/>
</dbReference>
<evidence type="ECO:0000313" key="11">
    <source>
        <dbReference type="Proteomes" id="UP000053732"/>
    </source>
</evidence>
<keyword evidence="4 8" id="KW-0560">Oxidoreductase</keyword>
<gene>
    <name evidence="10" type="ORF">PCAMFM013_S076g000009</name>
</gene>
<feature type="transmembrane region" description="Helical" evidence="9">
    <location>
        <begin position="34"/>
        <end position="55"/>
    </location>
</feature>
<dbReference type="InterPro" id="IPR017972">
    <property type="entry name" value="Cyt_P450_CS"/>
</dbReference>
<dbReference type="SUPFAM" id="SSF48264">
    <property type="entry name" value="Cytochrome P450"/>
    <property type="match status" value="1"/>
</dbReference>
<evidence type="ECO:0000256" key="5">
    <source>
        <dbReference type="ARBA" id="ARBA00023004"/>
    </source>
</evidence>
<evidence type="ECO:0000256" key="4">
    <source>
        <dbReference type="ARBA" id="ARBA00023002"/>
    </source>
</evidence>
<dbReference type="AlphaFoldDB" id="A0A0G4PY53"/>
<dbReference type="GO" id="GO:0004497">
    <property type="term" value="F:monooxygenase activity"/>
    <property type="evidence" value="ECO:0007669"/>
    <property type="project" value="UniProtKB-KW"/>
</dbReference>
<feature type="binding site" description="axial binding residue" evidence="7">
    <location>
        <position position="481"/>
    </location>
    <ligand>
        <name>heme</name>
        <dbReference type="ChEBI" id="CHEBI:30413"/>
    </ligand>
    <ligandPart>
        <name>Fe</name>
        <dbReference type="ChEBI" id="CHEBI:18248"/>
    </ligandPart>
</feature>
<dbReference type="GO" id="GO:0043386">
    <property type="term" value="P:mycotoxin biosynthetic process"/>
    <property type="evidence" value="ECO:0007669"/>
    <property type="project" value="UniProtKB-ARBA"/>
</dbReference>
<keyword evidence="3 7" id="KW-0479">Metal-binding</keyword>
<evidence type="ECO:0000256" key="9">
    <source>
        <dbReference type="SAM" id="Phobius"/>
    </source>
</evidence>
<dbReference type="STRING" id="1429867.A0A0G4PY53"/>
<dbReference type="InterPro" id="IPR036396">
    <property type="entry name" value="Cyt_P450_sf"/>
</dbReference>
<dbReference type="PANTHER" id="PTHR24287">
    <property type="entry name" value="P450, PUTATIVE (EUROFUNG)-RELATED"/>
    <property type="match status" value="1"/>
</dbReference>
<organism evidence="10 11">
    <name type="scientific">Penicillium camemberti (strain FM 013)</name>
    <dbReference type="NCBI Taxonomy" id="1429867"/>
    <lineage>
        <taxon>Eukaryota</taxon>
        <taxon>Fungi</taxon>
        <taxon>Dikarya</taxon>
        <taxon>Ascomycota</taxon>
        <taxon>Pezizomycotina</taxon>
        <taxon>Eurotiomycetes</taxon>
        <taxon>Eurotiomycetidae</taxon>
        <taxon>Eurotiales</taxon>
        <taxon>Aspergillaceae</taxon>
        <taxon>Penicillium</taxon>
    </lineage>
</organism>
<dbReference type="GO" id="GO:0016705">
    <property type="term" value="F:oxidoreductase activity, acting on paired donors, with incorporation or reduction of molecular oxygen"/>
    <property type="evidence" value="ECO:0007669"/>
    <property type="project" value="InterPro"/>
</dbReference>
<keyword evidence="9" id="KW-0472">Membrane</keyword>
<name>A0A0G4PY53_PENC3</name>
<comment type="similarity">
    <text evidence="2 8">Belongs to the cytochrome P450 family.</text>
</comment>
<dbReference type="InterPro" id="IPR001128">
    <property type="entry name" value="Cyt_P450"/>
</dbReference>
<dbReference type="GO" id="GO:0005506">
    <property type="term" value="F:iron ion binding"/>
    <property type="evidence" value="ECO:0007669"/>
    <property type="project" value="InterPro"/>
</dbReference>